<keyword evidence="1" id="KW-1185">Reference proteome</keyword>
<evidence type="ECO:0000313" key="2">
    <source>
        <dbReference type="WBParaSite" id="EEL_0000306501-mRNA-1"/>
    </source>
</evidence>
<proteinExistence type="predicted"/>
<dbReference type="Proteomes" id="UP000050640">
    <property type="component" value="Unplaced"/>
</dbReference>
<accession>A0A0R3RNK5</accession>
<name>A0A0R3RNK5_9BILA</name>
<reference evidence="2" key="1">
    <citation type="submission" date="2017-02" db="UniProtKB">
        <authorList>
            <consortium name="WormBaseParasite"/>
        </authorList>
    </citation>
    <scope>IDENTIFICATION</scope>
</reference>
<sequence length="66" mass="7256">MDWDDDNGLQEICRNKAITIKDNILSQHLSNSPTFINPTIDITLGITVSGISTKMPPPSLFILTSI</sequence>
<protein>
    <submittedName>
        <fullName evidence="2">Uncharacterized protein</fullName>
    </submittedName>
</protein>
<organism evidence="1 2">
    <name type="scientific">Elaeophora elaphi</name>
    <dbReference type="NCBI Taxonomy" id="1147741"/>
    <lineage>
        <taxon>Eukaryota</taxon>
        <taxon>Metazoa</taxon>
        <taxon>Ecdysozoa</taxon>
        <taxon>Nematoda</taxon>
        <taxon>Chromadorea</taxon>
        <taxon>Rhabditida</taxon>
        <taxon>Spirurina</taxon>
        <taxon>Spiruromorpha</taxon>
        <taxon>Filarioidea</taxon>
        <taxon>Onchocercidae</taxon>
        <taxon>Elaeophora</taxon>
    </lineage>
</organism>
<dbReference type="AlphaFoldDB" id="A0A0R3RNK5"/>
<evidence type="ECO:0000313" key="1">
    <source>
        <dbReference type="Proteomes" id="UP000050640"/>
    </source>
</evidence>
<dbReference type="WBParaSite" id="EEL_0000306501-mRNA-1">
    <property type="protein sequence ID" value="EEL_0000306501-mRNA-1"/>
    <property type="gene ID" value="EEL_0000306501"/>
</dbReference>